<reference evidence="1 2" key="1">
    <citation type="journal article" date="2016" name="Nat. Commun.">
        <title>Ectomycorrhizal ecology is imprinted in the genome of the dominant symbiotic fungus Cenococcum geophilum.</title>
        <authorList>
            <consortium name="DOE Joint Genome Institute"/>
            <person name="Peter M."/>
            <person name="Kohler A."/>
            <person name="Ohm R.A."/>
            <person name="Kuo A."/>
            <person name="Krutzmann J."/>
            <person name="Morin E."/>
            <person name="Arend M."/>
            <person name="Barry K.W."/>
            <person name="Binder M."/>
            <person name="Choi C."/>
            <person name="Clum A."/>
            <person name="Copeland A."/>
            <person name="Grisel N."/>
            <person name="Haridas S."/>
            <person name="Kipfer T."/>
            <person name="LaButti K."/>
            <person name="Lindquist E."/>
            <person name="Lipzen A."/>
            <person name="Maire R."/>
            <person name="Meier B."/>
            <person name="Mihaltcheva S."/>
            <person name="Molinier V."/>
            <person name="Murat C."/>
            <person name="Poggeler S."/>
            <person name="Quandt C.A."/>
            <person name="Sperisen C."/>
            <person name="Tritt A."/>
            <person name="Tisserant E."/>
            <person name="Crous P.W."/>
            <person name="Henrissat B."/>
            <person name="Nehls U."/>
            <person name="Egli S."/>
            <person name="Spatafora J.W."/>
            <person name="Grigoriev I.V."/>
            <person name="Martin F.M."/>
        </authorList>
    </citation>
    <scope>NUCLEOTIDE SEQUENCE [LARGE SCALE GENOMIC DNA]</scope>
    <source>
        <strain evidence="1 2">CBS 459.81</strain>
    </source>
</reference>
<evidence type="ECO:0000313" key="1">
    <source>
        <dbReference type="EMBL" id="OCK78075.1"/>
    </source>
</evidence>
<name>A0A8E2E6C3_9PEZI</name>
<dbReference type="AlphaFoldDB" id="A0A8E2E6C3"/>
<keyword evidence="2" id="KW-1185">Reference proteome</keyword>
<gene>
    <name evidence="1" type="ORF">K432DRAFT_384146</name>
</gene>
<evidence type="ECO:0000313" key="2">
    <source>
        <dbReference type="Proteomes" id="UP000250266"/>
    </source>
</evidence>
<proteinExistence type="predicted"/>
<sequence length="76" mass="8729">MLAEFSARNMLWEDISQPYFAWLHPQSNHRRMSSSLRHSRVTPSMSMLHAYVATAGSLLSFTGEKIIYIFSSNTFS</sequence>
<dbReference type="Proteomes" id="UP000250266">
    <property type="component" value="Unassembled WGS sequence"/>
</dbReference>
<accession>A0A8E2E6C3</accession>
<dbReference type="EMBL" id="KV745082">
    <property type="protein sequence ID" value="OCK78075.1"/>
    <property type="molecule type" value="Genomic_DNA"/>
</dbReference>
<organism evidence="1 2">
    <name type="scientific">Lepidopterella palustris CBS 459.81</name>
    <dbReference type="NCBI Taxonomy" id="1314670"/>
    <lineage>
        <taxon>Eukaryota</taxon>
        <taxon>Fungi</taxon>
        <taxon>Dikarya</taxon>
        <taxon>Ascomycota</taxon>
        <taxon>Pezizomycotina</taxon>
        <taxon>Dothideomycetes</taxon>
        <taxon>Pleosporomycetidae</taxon>
        <taxon>Mytilinidiales</taxon>
        <taxon>Argynnaceae</taxon>
        <taxon>Lepidopterella</taxon>
    </lineage>
</organism>
<protein>
    <submittedName>
        <fullName evidence="1">Uncharacterized protein</fullName>
    </submittedName>
</protein>